<comment type="caution">
    <text evidence="1">The sequence shown here is derived from an EMBL/GenBank/DDBJ whole genome shotgun (WGS) entry which is preliminary data.</text>
</comment>
<evidence type="ECO:0000313" key="1">
    <source>
        <dbReference type="EMBL" id="HHY27919.1"/>
    </source>
</evidence>
<gene>
    <name evidence="1" type="ORF">GX523_14475</name>
</gene>
<reference evidence="1 2" key="1">
    <citation type="journal article" date="2020" name="Biotechnol. Biofuels">
        <title>New insights from the biogas microbiome by comprehensive genome-resolved metagenomics of nearly 1600 species originating from multiple anaerobic digesters.</title>
        <authorList>
            <person name="Campanaro S."/>
            <person name="Treu L."/>
            <person name="Rodriguez-R L.M."/>
            <person name="Kovalovszki A."/>
            <person name="Ziels R.M."/>
            <person name="Maus I."/>
            <person name="Zhu X."/>
            <person name="Kougias P.G."/>
            <person name="Basile A."/>
            <person name="Luo G."/>
            <person name="Schluter A."/>
            <person name="Konstantinidis K.T."/>
            <person name="Angelidaki I."/>
        </authorList>
    </citation>
    <scope>NUCLEOTIDE SEQUENCE [LARGE SCALE GENOMIC DNA]</scope>
    <source>
        <strain evidence="1">AS05jafATM_4</strain>
    </source>
</reference>
<evidence type="ECO:0000313" key="2">
    <source>
        <dbReference type="Proteomes" id="UP000553059"/>
    </source>
</evidence>
<dbReference type="EMBL" id="DUTF01000318">
    <property type="protein sequence ID" value="HHY27919.1"/>
    <property type="molecule type" value="Genomic_DNA"/>
</dbReference>
<feature type="non-terminal residue" evidence="1">
    <location>
        <position position="82"/>
    </location>
</feature>
<keyword evidence="1" id="KW-0808">Transferase</keyword>
<sequence>MSERRSPWWMRIKVRVLVFGVLMSAVPLIVFGLASFTAAQAYLEKSIQEQNYERATLLAGQIQDFIQNNADSLILVTSTNAP</sequence>
<dbReference type="Proteomes" id="UP000553059">
    <property type="component" value="Unassembled WGS sequence"/>
</dbReference>
<keyword evidence="1" id="KW-0418">Kinase</keyword>
<protein>
    <submittedName>
        <fullName evidence="1">Sensor histidine kinase</fullName>
    </submittedName>
</protein>
<proteinExistence type="predicted"/>
<dbReference type="GO" id="GO:0016301">
    <property type="term" value="F:kinase activity"/>
    <property type="evidence" value="ECO:0007669"/>
    <property type="project" value="UniProtKB-KW"/>
</dbReference>
<accession>A0A7C7DB86</accession>
<organism evidence="1 2">
    <name type="scientific">Desulfitobacterium dehalogenans</name>
    <dbReference type="NCBI Taxonomy" id="36854"/>
    <lineage>
        <taxon>Bacteria</taxon>
        <taxon>Bacillati</taxon>
        <taxon>Bacillota</taxon>
        <taxon>Clostridia</taxon>
        <taxon>Eubacteriales</taxon>
        <taxon>Desulfitobacteriaceae</taxon>
        <taxon>Desulfitobacterium</taxon>
    </lineage>
</organism>
<dbReference type="AlphaFoldDB" id="A0A7C7DB86"/>
<name>A0A7C7DB86_9FIRM</name>